<feature type="domain" description="HTH lysR-type" evidence="5">
    <location>
        <begin position="15"/>
        <end position="72"/>
    </location>
</feature>
<dbReference type="InterPro" id="IPR005119">
    <property type="entry name" value="LysR_subst-bd"/>
</dbReference>
<organism evidence="6 7">
    <name type="scientific">Malikia spinosa</name>
    <dbReference type="NCBI Taxonomy" id="86180"/>
    <lineage>
        <taxon>Bacteria</taxon>
        <taxon>Pseudomonadati</taxon>
        <taxon>Pseudomonadota</taxon>
        <taxon>Betaproteobacteria</taxon>
        <taxon>Burkholderiales</taxon>
        <taxon>Comamonadaceae</taxon>
        <taxon>Malikia</taxon>
    </lineage>
</organism>
<dbReference type="InterPro" id="IPR036388">
    <property type="entry name" value="WH-like_DNA-bd_sf"/>
</dbReference>
<sequence length="322" mass="35317">MQVRNVALLGQLGDVDLRLLRVFKSVVECGGMAAAELELNIALSTISRHVKDLETRLGLVLCRRGRGGFGLTAEGQQVYEAALSLLSATESFRTRLHDIHRRLGGDLHVALFEKTISNPQARIASAIASFHRQVPSARLHLHVGSIGTIERGVIDGQFQLGIIPEHRSSELLCYQELFGETMLLYAAPGHPWFEQPQAGLGWDDLRRQPLAALGYHSPNMELAHRHQLERAATASDQEAVATFILSGCFVGFLPDHYAAAFVQAGRMRAIAPAVLRYHCRFMAISRQSPKGSRLTQAFQQTLYASHASHAGHPPSQDLPALG</sequence>
<dbReference type="AlphaFoldDB" id="A0A2S9KIF2"/>
<name>A0A2S9KIF2_9BURK</name>
<dbReference type="RefSeq" id="WP_105728238.1">
    <property type="nucleotide sequence ID" value="NZ_PVLR01000006.1"/>
</dbReference>
<dbReference type="CDD" id="cd05466">
    <property type="entry name" value="PBP2_LTTR_substrate"/>
    <property type="match status" value="1"/>
</dbReference>
<dbReference type="PANTHER" id="PTHR30126:SF98">
    <property type="entry name" value="HTH-TYPE TRANSCRIPTIONAL ACTIVATOR BAUR"/>
    <property type="match status" value="1"/>
</dbReference>
<evidence type="ECO:0000313" key="7">
    <source>
        <dbReference type="Proteomes" id="UP000238326"/>
    </source>
</evidence>
<dbReference type="InterPro" id="IPR000847">
    <property type="entry name" value="LysR_HTH_N"/>
</dbReference>
<proteinExistence type="inferred from homology"/>
<dbReference type="OrthoDB" id="8587655at2"/>
<evidence type="ECO:0000256" key="2">
    <source>
        <dbReference type="ARBA" id="ARBA00023015"/>
    </source>
</evidence>
<evidence type="ECO:0000313" key="6">
    <source>
        <dbReference type="EMBL" id="PRD70233.1"/>
    </source>
</evidence>
<dbReference type="EMBL" id="PVLR01000006">
    <property type="protein sequence ID" value="PRD70233.1"/>
    <property type="molecule type" value="Genomic_DNA"/>
</dbReference>
<keyword evidence="3" id="KW-0238">DNA-binding</keyword>
<dbReference type="Gene3D" id="3.40.190.290">
    <property type="match status" value="1"/>
</dbReference>
<reference evidence="6 7" key="1">
    <citation type="submission" date="2018-03" db="EMBL/GenBank/DDBJ databases">
        <title>Comparative genomics illustrates the genes involved in a hyperalkaliphilic mechanisms of Serpentinomonas isolated from highly-alkaline calcium-rich serpentinized springs.</title>
        <authorList>
            <person name="Suzuki S."/>
            <person name="Ishii S."/>
            <person name="Walworth N."/>
            <person name="Bird L."/>
            <person name="Kuenen J.G."/>
            <person name="Nealson K.H."/>
        </authorList>
    </citation>
    <scope>NUCLEOTIDE SEQUENCE [LARGE SCALE GENOMIC DNA]</scope>
    <source>
        <strain evidence="6 7">83</strain>
    </source>
</reference>
<comment type="similarity">
    <text evidence="1">Belongs to the LysR transcriptional regulatory family.</text>
</comment>
<evidence type="ECO:0000256" key="1">
    <source>
        <dbReference type="ARBA" id="ARBA00009437"/>
    </source>
</evidence>
<comment type="caution">
    <text evidence="6">The sequence shown here is derived from an EMBL/GenBank/DDBJ whole genome shotgun (WGS) entry which is preliminary data.</text>
</comment>
<dbReference type="SUPFAM" id="SSF46785">
    <property type="entry name" value="Winged helix' DNA-binding domain"/>
    <property type="match status" value="1"/>
</dbReference>
<dbReference type="Proteomes" id="UP000238326">
    <property type="component" value="Unassembled WGS sequence"/>
</dbReference>
<keyword evidence="4" id="KW-0804">Transcription</keyword>
<dbReference type="Pfam" id="PF03466">
    <property type="entry name" value="LysR_substrate"/>
    <property type="match status" value="1"/>
</dbReference>
<dbReference type="InterPro" id="IPR036390">
    <property type="entry name" value="WH_DNA-bd_sf"/>
</dbReference>
<evidence type="ECO:0000259" key="5">
    <source>
        <dbReference type="PROSITE" id="PS50931"/>
    </source>
</evidence>
<keyword evidence="7" id="KW-1185">Reference proteome</keyword>
<dbReference type="Gene3D" id="1.10.10.10">
    <property type="entry name" value="Winged helix-like DNA-binding domain superfamily/Winged helix DNA-binding domain"/>
    <property type="match status" value="1"/>
</dbReference>
<dbReference type="GO" id="GO:0000976">
    <property type="term" value="F:transcription cis-regulatory region binding"/>
    <property type="evidence" value="ECO:0007669"/>
    <property type="project" value="TreeGrafter"/>
</dbReference>
<dbReference type="PANTHER" id="PTHR30126">
    <property type="entry name" value="HTH-TYPE TRANSCRIPTIONAL REGULATOR"/>
    <property type="match status" value="1"/>
</dbReference>
<dbReference type="PROSITE" id="PS50931">
    <property type="entry name" value="HTH_LYSR"/>
    <property type="match status" value="1"/>
</dbReference>
<evidence type="ECO:0000256" key="4">
    <source>
        <dbReference type="ARBA" id="ARBA00023163"/>
    </source>
</evidence>
<dbReference type="GO" id="GO:0003700">
    <property type="term" value="F:DNA-binding transcription factor activity"/>
    <property type="evidence" value="ECO:0007669"/>
    <property type="project" value="InterPro"/>
</dbReference>
<gene>
    <name evidence="6" type="ORF">C6P61_01915</name>
</gene>
<dbReference type="SUPFAM" id="SSF53850">
    <property type="entry name" value="Periplasmic binding protein-like II"/>
    <property type="match status" value="1"/>
</dbReference>
<accession>A0A2S9KIF2</accession>
<evidence type="ECO:0000256" key="3">
    <source>
        <dbReference type="ARBA" id="ARBA00023125"/>
    </source>
</evidence>
<protein>
    <submittedName>
        <fullName evidence="6">LysR family transcriptional regulator</fullName>
    </submittedName>
</protein>
<keyword evidence="2" id="KW-0805">Transcription regulation</keyword>
<dbReference type="Pfam" id="PF00126">
    <property type="entry name" value="HTH_1"/>
    <property type="match status" value="1"/>
</dbReference>